<evidence type="ECO:0000313" key="9">
    <source>
        <dbReference type="Proteomes" id="UP000004431"/>
    </source>
</evidence>
<dbReference type="PANTHER" id="PTHR30349">
    <property type="entry name" value="PHAGE INTEGRASE-RELATED"/>
    <property type="match status" value="1"/>
</dbReference>
<evidence type="ECO:0000256" key="1">
    <source>
        <dbReference type="ARBA" id="ARBA00008857"/>
    </source>
</evidence>
<dbReference type="InterPro" id="IPR050090">
    <property type="entry name" value="Tyrosine_recombinase_XerCD"/>
</dbReference>
<sequence>MREKARTDVLVRDKMRLEDYVYEWYLPDVEKRVRFSTLKRYKVDIRLRILPALGNKYLDEITHSDIQCMLDACATYKVAKTSRETLRQVLNHANNAQFLCANVANETYKYPAEKVKELNADAWLTTFALHDAFIQKVDNRLFRTVCVVGLGFGLRMDEMFGLDWSDVDFDARLIHVKRAYVKAEKGYKLDTPKTKMSVRAVPMRPFIYDELQALYNARYSLDNSVCSNVHGRRANPAKTASRWRAYTKKHGLQQLHIGNMRHSFATSCLNAGVDVTKVSKLLGHSNITTTVNHYLRFKTDDLVDEFSSL</sequence>
<dbReference type="InterPro" id="IPR004107">
    <property type="entry name" value="Integrase_SAM-like_N"/>
</dbReference>
<comment type="caution">
    <text evidence="8">The sequence shown here is derived from an EMBL/GenBank/DDBJ whole genome shotgun (WGS) entry which is preliminary data.</text>
</comment>
<dbReference type="InterPro" id="IPR011010">
    <property type="entry name" value="DNA_brk_join_enz"/>
</dbReference>
<evidence type="ECO:0000259" key="6">
    <source>
        <dbReference type="PROSITE" id="PS51898"/>
    </source>
</evidence>
<dbReference type="Pfam" id="PF14659">
    <property type="entry name" value="Phage_int_SAM_3"/>
    <property type="match status" value="1"/>
</dbReference>
<name>A0ABP2IX54_9ACTN</name>
<evidence type="ECO:0000259" key="7">
    <source>
        <dbReference type="PROSITE" id="PS51900"/>
    </source>
</evidence>
<feature type="domain" description="Tyr recombinase" evidence="6">
    <location>
        <begin position="113"/>
        <end position="307"/>
    </location>
</feature>
<evidence type="ECO:0000256" key="5">
    <source>
        <dbReference type="PROSITE-ProRule" id="PRU01248"/>
    </source>
</evidence>
<evidence type="ECO:0000256" key="3">
    <source>
        <dbReference type="ARBA" id="ARBA00023125"/>
    </source>
</evidence>
<organism evidence="8 9">
    <name type="scientific">Fannyhessea vaginae PB189-T1-4</name>
    <dbReference type="NCBI Taxonomy" id="866774"/>
    <lineage>
        <taxon>Bacteria</taxon>
        <taxon>Bacillati</taxon>
        <taxon>Actinomycetota</taxon>
        <taxon>Coriobacteriia</taxon>
        <taxon>Coriobacteriales</taxon>
        <taxon>Atopobiaceae</taxon>
        <taxon>Fannyhessea</taxon>
    </lineage>
</organism>
<evidence type="ECO:0000256" key="2">
    <source>
        <dbReference type="ARBA" id="ARBA00022908"/>
    </source>
</evidence>
<dbReference type="PROSITE" id="PS51898">
    <property type="entry name" value="TYR_RECOMBINASE"/>
    <property type="match status" value="1"/>
</dbReference>
<dbReference type="SUPFAM" id="SSF56349">
    <property type="entry name" value="DNA breaking-rejoining enzymes"/>
    <property type="match status" value="1"/>
</dbReference>
<dbReference type="Gene3D" id="1.10.443.10">
    <property type="entry name" value="Intergrase catalytic core"/>
    <property type="match status" value="1"/>
</dbReference>
<evidence type="ECO:0000313" key="8">
    <source>
        <dbReference type="EMBL" id="EFL43686.1"/>
    </source>
</evidence>
<gene>
    <name evidence="8" type="ORF">HMPREF9248_0052</name>
</gene>
<keyword evidence="2" id="KW-0229">DNA integration</keyword>
<accession>A0ABP2IX54</accession>
<dbReference type="PANTHER" id="PTHR30349:SF41">
    <property type="entry name" value="INTEGRASE_RECOMBINASE PROTEIN MJ0367-RELATED"/>
    <property type="match status" value="1"/>
</dbReference>
<dbReference type="Pfam" id="PF00589">
    <property type="entry name" value="Phage_integrase"/>
    <property type="match status" value="1"/>
</dbReference>
<dbReference type="Proteomes" id="UP000004431">
    <property type="component" value="Unassembled WGS sequence"/>
</dbReference>
<dbReference type="InterPro" id="IPR002104">
    <property type="entry name" value="Integrase_catalytic"/>
</dbReference>
<comment type="similarity">
    <text evidence="1">Belongs to the 'phage' integrase family.</text>
</comment>
<dbReference type="RefSeq" id="WP_006304637.1">
    <property type="nucleotide sequence ID" value="NZ_AEDQ01000031.1"/>
</dbReference>
<dbReference type="CDD" id="cd01189">
    <property type="entry name" value="INT_ICEBs1_C_like"/>
    <property type="match status" value="1"/>
</dbReference>
<feature type="domain" description="Core-binding (CB)" evidence="7">
    <location>
        <begin position="12"/>
        <end position="94"/>
    </location>
</feature>
<evidence type="ECO:0000256" key="4">
    <source>
        <dbReference type="ARBA" id="ARBA00023172"/>
    </source>
</evidence>
<dbReference type="InterPro" id="IPR013762">
    <property type="entry name" value="Integrase-like_cat_sf"/>
</dbReference>
<proteinExistence type="inferred from homology"/>
<reference evidence="8 9" key="1">
    <citation type="submission" date="2010-08" db="EMBL/GenBank/DDBJ databases">
        <authorList>
            <person name="Durkin A.S."/>
            <person name="Madupu R."/>
            <person name="Torralba M."/>
            <person name="Gillis M."/>
            <person name="Methe B."/>
            <person name="Sutton G."/>
            <person name="Nelson K.E."/>
        </authorList>
    </citation>
    <scope>NUCLEOTIDE SEQUENCE [LARGE SCALE GENOMIC DNA]</scope>
    <source>
        <strain evidence="8 9">PB189-T1-4</strain>
    </source>
</reference>
<protein>
    <submittedName>
        <fullName evidence="8">Site-specific recombinase, phage integrase family</fullName>
    </submittedName>
</protein>
<keyword evidence="9" id="KW-1185">Reference proteome</keyword>
<dbReference type="InterPro" id="IPR010998">
    <property type="entry name" value="Integrase_recombinase_N"/>
</dbReference>
<dbReference type="Gene3D" id="1.10.150.130">
    <property type="match status" value="1"/>
</dbReference>
<dbReference type="EMBL" id="AEDQ01000031">
    <property type="protein sequence ID" value="EFL43686.1"/>
    <property type="molecule type" value="Genomic_DNA"/>
</dbReference>
<dbReference type="PROSITE" id="PS51900">
    <property type="entry name" value="CB"/>
    <property type="match status" value="1"/>
</dbReference>
<keyword evidence="3 5" id="KW-0238">DNA-binding</keyword>
<dbReference type="InterPro" id="IPR044068">
    <property type="entry name" value="CB"/>
</dbReference>
<keyword evidence="4" id="KW-0233">DNA recombination</keyword>